<dbReference type="AlphaFoldDB" id="A0A7G7CQS1"/>
<dbReference type="RefSeq" id="WP_185176311.1">
    <property type="nucleotide sequence ID" value="NZ_CP059404.1"/>
</dbReference>
<dbReference type="KEGG" id="cik:H0194_02575"/>
<sequence length="252" mass="29208">MDTKVDEKLKGEVEKFTVDLTESLSYFTNDKVNFHISSLTGRKTLRIRLDQGNDEVGIAVLMSCGYPVLGIRPTFYLTWDSSESYLAVDSSSFEVLPYARKTGAPLFRVEYDRHKTTHPSSHIHVHAHSDEFTHLLGFSRKLDLNNQKKVKAYFKNVPLLSKFHFPTGGHRFRPCLEDVLEILRVEFNLDCDNSRWKPYLKHKRIHWRSIQTAAVVRDSPETALNVLIKEYGMPRPENWVCPSDNIDRLTRN</sequence>
<protein>
    <submittedName>
        <fullName evidence="1">Uncharacterized protein</fullName>
    </submittedName>
</protein>
<gene>
    <name evidence="1" type="ORF">H0194_02575</name>
</gene>
<evidence type="ECO:0000313" key="1">
    <source>
        <dbReference type="EMBL" id="QNE89937.1"/>
    </source>
</evidence>
<reference evidence="1 2" key="1">
    <citation type="submission" date="2020-07" db="EMBL/GenBank/DDBJ databases">
        <title>Complete genome and description of Corynebacterium incognita strain Marseille-Q3630 sp. nov.</title>
        <authorList>
            <person name="Boxberger M."/>
        </authorList>
    </citation>
    <scope>NUCLEOTIDE SEQUENCE [LARGE SCALE GENOMIC DNA]</scope>
    <source>
        <strain evidence="1 2">Marseille-Q3630</strain>
    </source>
</reference>
<accession>A0A7G7CQS1</accession>
<organism evidence="1 2">
    <name type="scientific">Corynebacterium incognita</name>
    <dbReference type="NCBI Taxonomy" id="2754725"/>
    <lineage>
        <taxon>Bacteria</taxon>
        <taxon>Bacillati</taxon>
        <taxon>Actinomycetota</taxon>
        <taxon>Actinomycetes</taxon>
        <taxon>Mycobacteriales</taxon>
        <taxon>Corynebacteriaceae</taxon>
        <taxon>Corynebacterium</taxon>
    </lineage>
</organism>
<dbReference type="Proteomes" id="UP000515743">
    <property type="component" value="Chromosome"/>
</dbReference>
<proteinExistence type="predicted"/>
<name>A0A7G7CQS1_9CORY</name>
<evidence type="ECO:0000313" key="2">
    <source>
        <dbReference type="Proteomes" id="UP000515743"/>
    </source>
</evidence>
<keyword evidence="2" id="KW-1185">Reference proteome</keyword>
<dbReference type="EMBL" id="CP059404">
    <property type="protein sequence ID" value="QNE89937.1"/>
    <property type="molecule type" value="Genomic_DNA"/>
</dbReference>